<evidence type="ECO:0000313" key="2">
    <source>
        <dbReference type="EMBL" id="PQJ77305.1"/>
    </source>
</evidence>
<name>A0A2S7WI67_9FLAO</name>
<gene>
    <name evidence="2" type="ORF">BTO16_15830</name>
</gene>
<dbReference type="EMBL" id="MSCM01000002">
    <property type="protein sequence ID" value="PQJ77305.1"/>
    <property type="molecule type" value="Genomic_DNA"/>
</dbReference>
<dbReference type="AlphaFoldDB" id="A0A2S7WI67"/>
<accession>A0A2S7WI67</accession>
<keyword evidence="1" id="KW-0472">Membrane</keyword>
<feature type="transmembrane region" description="Helical" evidence="1">
    <location>
        <begin position="21"/>
        <end position="45"/>
    </location>
</feature>
<evidence type="ECO:0000256" key="1">
    <source>
        <dbReference type="SAM" id="Phobius"/>
    </source>
</evidence>
<protein>
    <submittedName>
        <fullName evidence="2">Uncharacterized protein</fullName>
    </submittedName>
</protein>
<keyword evidence="1" id="KW-1133">Transmembrane helix</keyword>
<organism evidence="2 3">
    <name type="scientific">Polaribacter glomeratus</name>
    <dbReference type="NCBI Taxonomy" id="102"/>
    <lineage>
        <taxon>Bacteria</taxon>
        <taxon>Pseudomonadati</taxon>
        <taxon>Bacteroidota</taxon>
        <taxon>Flavobacteriia</taxon>
        <taxon>Flavobacteriales</taxon>
        <taxon>Flavobacteriaceae</taxon>
    </lineage>
</organism>
<keyword evidence="1" id="KW-0812">Transmembrane</keyword>
<dbReference type="Pfam" id="PF19578">
    <property type="entry name" value="DUF6090"/>
    <property type="match status" value="1"/>
</dbReference>
<dbReference type="OrthoDB" id="1414794at2"/>
<proteinExistence type="predicted"/>
<evidence type="ECO:0000313" key="3">
    <source>
        <dbReference type="Proteomes" id="UP000239068"/>
    </source>
</evidence>
<keyword evidence="3" id="KW-1185">Reference proteome</keyword>
<reference evidence="2 3" key="1">
    <citation type="submission" date="2016-12" db="EMBL/GenBank/DDBJ databases">
        <title>Trade-off between light-utilization and light-protection in marine flavobacteria.</title>
        <authorList>
            <person name="Kumagai Y."/>
            <person name="Yoshizawa S."/>
            <person name="Kogure K."/>
            <person name="Iwasaki W."/>
        </authorList>
    </citation>
    <scope>NUCLEOTIDE SEQUENCE [LARGE SCALE GENOMIC DNA]</scope>
    <source>
        <strain evidence="2 3">ATCC 43844</strain>
    </source>
</reference>
<comment type="caution">
    <text evidence="2">The sequence shown here is derived from an EMBL/GenBank/DDBJ whole genome shotgun (WGS) entry which is preliminary data.</text>
</comment>
<dbReference type="Proteomes" id="UP000239068">
    <property type="component" value="Unassembled WGS sequence"/>
</dbReference>
<sequence length="248" mass="29024">MIKFFRKIRQKLLIENKFNKYLLYAFGEIFLVVIGILIALQIGIWTKARQTDKLELKIQKEIKGNLKNDLNVLQLVIQVMQEVDTACTFLKTSIEHKKNLSKGFLKNAALLRITPHFDPNKSGYDLLVSKGIEIISNDSLRNAISTNYERLYPYYRRYEDERLLFHTNHSGSRLIEYFNLEFSRDFDFHIKAHITSKDYERMLADASFYKLLSAIKCENKAVIDRAMRVEKSIISLIAFLENEIATTK</sequence>
<dbReference type="RefSeq" id="WP_105022624.1">
    <property type="nucleotide sequence ID" value="NZ_MSCM01000002.1"/>
</dbReference>
<dbReference type="InterPro" id="IPR045749">
    <property type="entry name" value="DUF6090"/>
</dbReference>